<dbReference type="RefSeq" id="WP_141847933.1">
    <property type="nucleotide sequence ID" value="NZ_BAAAPR010000004.1"/>
</dbReference>
<dbReference type="CDD" id="cd07818">
    <property type="entry name" value="SRPBCC_1"/>
    <property type="match status" value="1"/>
</dbReference>
<dbReference type="InterPro" id="IPR019587">
    <property type="entry name" value="Polyketide_cyclase/dehydratase"/>
</dbReference>
<comment type="caution">
    <text evidence="1">The sequence shown here is derived from an EMBL/GenBank/DDBJ whole genome shotgun (WGS) entry which is preliminary data.</text>
</comment>
<dbReference type="SUPFAM" id="SSF55961">
    <property type="entry name" value="Bet v1-like"/>
    <property type="match status" value="1"/>
</dbReference>
<dbReference type="EMBL" id="VFMN01000001">
    <property type="protein sequence ID" value="TQJ08416.1"/>
    <property type="molecule type" value="Genomic_DNA"/>
</dbReference>
<evidence type="ECO:0000313" key="2">
    <source>
        <dbReference type="Proteomes" id="UP000317893"/>
    </source>
</evidence>
<organism evidence="1 2">
    <name type="scientific">Lapillicoccus jejuensis</name>
    <dbReference type="NCBI Taxonomy" id="402171"/>
    <lineage>
        <taxon>Bacteria</taxon>
        <taxon>Bacillati</taxon>
        <taxon>Actinomycetota</taxon>
        <taxon>Actinomycetes</taxon>
        <taxon>Micrococcales</taxon>
        <taxon>Intrasporangiaceae</taxon>
        <taxon>Lapillicoccus</taxon>
    </lineage>
</organism>
<dbReference type="Gene3D" id="3.30.530.20">
    <property type="match status" value="1"/>
</dbReference>
<name>A0A542DZD5_9MICO</name>
<accession>A0A542DZD5</accession>
<dbReference type="OrthoDB" id="9807923at2"/>
<evidence type="ECO:0000313" key="1">
    <source>
        <dbReference type="EMBL" id="TQJ08416.1"/>
    </source>
</evidence>
<protein>
    <submittedName>
        <fullName evidence="1">Polyketide cyclase/dehydrase/lipid transport protein</fullName>
    </submittedName>
</protein>
<gene>
    <name evidence="1" type="ORF">FB458_1504</name>
</gene>
<sequence>MATPYTVERRTTTTATPDRLHPFVADFRQWQRWSPWEGLDDNLRRTYSDPSSGVGAHYAWEGNRKAGAGTMDITGDTPHRVDVALAFTRPFPSRSRVELHLTPREDGGTEVVWRLVGELGTIAGLFAKVKSMDSLLGPDLERGLRQLKQVAEGA</sequence>
<dbReference type="Pfam" id="PF10604">
    <property type="entry name" value="Polyketide_cyc2"/>
    <property type="match status" value="1"/>
</dbReference>
<reference evidence="1 2" key="1">
    <citation type="submission" date="2019-06" db="EMBL/GenBank/DDBJ databases">
        <title>Sequencing the genomes of 1000 actinobacteria strains.</title>
        <authorList>
            <person name="Klenk H.-P."/>
        </authorList>
    </citation>
    <scope>NUCLEOTIDE SEQUENCE [LARGE SCALE GENOMIC DNA]</scope>
    <source>
        <strain evidence="1 2">DSM 18607</strain>
    </source>
</reference>
<dbReference type="Proteomes" id="UP000317893">
    <property type="component" value="Unassembled WGS sequence"/>
</dbReference>
<dbReference type="AlphaFoldDB" id="A0A542DZD5"/>
<keyword evidence="2" id="KW-1185">Reference proteome</keyword>
<proteinExistence type="predicted"/>
<dbReference type="InterPro" id="IPR023393">
    <property type="entry name" value="START-like_dom_sf"/>
</dbReference>